<keyword evidence="5" id="KW-1133">Transmembrane helix</keyword>
<keyword evidence="1" id="KW-0732">Signal</keyword>
<dbReference type="Pfam" id="PF04390">
    <property type="entry name" value="LptE"/>
    <property type="match status" value="1"/>
</dbReference>
<dbReference type="GO" id="GO:1990351">
    <property type="term" value="C:transporter complex"/>
    <property type="evidence" value="ECO:0007669"/>
    <property type="project" value="TreeGrafter"/>
</dbReference>
<dbReference type="GO" id="GO:0001530">
    <property type="term" value="F:lipopolysaccharide binding"/>
    <property type="evidence" value="ECO:0007669"/>
    <property type="project" value="TreeGrafter"/>
</dbReference>
<dbReference type="AlphaFoldDB" id="A0A484NZC5"/>
<evidence type="ECO:0000313" key="6">
    <source>
        <dbReference type="EMBL" id="VFR18685.1"/>
    </source>
</evidence>
<dbReference type="GO" id="GO:0019867">
    <property type="term" value="C:outer membrane"/>
    <property type="evidence" value="ECO:0007669"/>
    <property type="project" value="InterPro"/>
</dbReference>
<feature type="transmembrane region" description="Helical" evidence="5">
    <location>
        <begin position="20"/>
        <end position="40"/>
    </location>
</feature>
<evidence type="ECO:0000256" key="1">
    <source>
        <dbReference type="ARBA" id="ARBA00022729"/>
    </source>
</evidence>
<keyword evidence="5" id="KW-0812">Transmembrane</keyword>
<feature type="region of interest" description="Disordered" evidence="4">
    <location>
        <begin position="188"/>
        <end position="229"/>
    </location>
</feature>
<gene>
    <name evidence="7" type="ORF">ANDO1_2757</name>
    <name evidence="6" type="ORF">ANDO2_2663</name>
</gene>
<reference evidence="6" key="1">
    <citation type="submission" date="2019-03" db="EMBL/GenBank/DDBJ databases">
        <authorList>
            <person name="Danneels B."/>
        </authorList>
    </citation>
    <scope>NUCLEOTIDE SEQUENCE</scope>
</reference>
<dbReference type="PANTHER" id="PTHR38098:SF1">
    <property type="entry name" value="LPS-ASSEMBLY LIPOPROTEIN LPTE"/>
    <property type="match status" value="1"/>
</dbReference>
<feature type="compositionally biased region" description="Polar residues" evidence="4">
    <location>
        <begin position="209"/>
        <end position="229"/>
    </location>
</feature>
<dbReference type="GO" id="GO:0043165">
    <property type="term" value="P:Gram-negative-bacterium-type cell outer membrane assembly"/>
    <property type="evidence" value="ECO:0007669"/>
    <property type="project" value="InterPro"/>
</dbReference>
<keyword evidence="2 5" id="KW-0472">Membrane</keyword>
<evidence type="ECO:0000256" key="5">
    <source>
        <dbReference type="SAM" id="Phobius"/>
    </source>
</evidence>
<evidence type="ECO:0000256" key="2">
    <source>
        <dbReference type="ARBA" id="ARBA00023136"/>
    </source>
</evidence>
<name>A0A484NZC5_9ZZZZ</name>
<dbReference type="EMBL" id="CAADIB010000002">
    <property type="protein sequence ID" value="VFR18685.1"/>
    <property type="molecule type" value="Genomic_DNA"/>
</dbReference>
<keyword evidence="3" id="KW-0998">Cell outer membrane</keyword>
<evidence type="ECO:0000256" key="3">
    <source>
        <dbReference type="ARBA" id="ARBA00023237"/>
    </source>
</evidence>
<dbReference type="HAMAP" id="MF_01186">
    <property type="entry name" value="LPS_assembly_LptE"/>
    <property type="match status" value="1"/>
</dbReference>
<keyword evidence="6" id="KW-0449">Lipoprotein</keyword>
<accession>A0A484NZC5</accession>
<evidence type="ECO:0000256" key="4">
    <source>
        <dbReference type="SAM" id="MobiDB-lite"/>
    </source>
</evidence>
<sequence>MVTSARLFRKASSPARPRAWLARASLLVLVGMLTACGFTMRGVTPLPFDSLYLMGLSDNTRFGGDVARALRAASPDTQLVTDRKNAQATLIAVSQSRSQRETSLNPQGRVEEYELRVQYTFRLIDARGNLLLPDTTFTDTRDMPYDDNVVQAKQGETETLYRDMEKALVSRLMRRLTAPDVAEAFEIARNSPDDNSLPVAPPLPEPSQEPGQPSVWTNPRLDTNPANRR</sequence>
<dbReference type="InterPro" id="IPR007485">
    <property type="entry name" value="LPS_assembly_LptE"/>
</dbReference>
<dbReference type="Gene3D" id="3.30.160.150">
    <property type="entry name" value="Lipoprotein like domain"/>
    <property type="match status" value="1"/>
</dbReference>
<dbReference type="EMBL" id="CAADHZ010000025">
    <property type="protein sequence ID" value="VFR33450.1"/>
    <property type="molecule type" value="Genomic_DNA"/>
</dbReference>
<evidence type="ECO:0000313" key="7">
    <source>
        <dbReference type="EMBL" id="VFR33450.1"/>
    </source>
</evidence>
<dbReference type="PANTHER" id="PTHR38098">
    <property type="entry name" value="LPS-ASSEMBLY LIPOPROTEIN LPTE"/>
    <property type="match status" value="1"/>
</dbReference>
<proteinExistence type="inferred from homology"/>
<protein>
    <submittedName>
        <fullName evidence="6">LPS-assembly lipoprotein RlpB (Rare lipoprotein B)</fullName>
    </submittedName>
</protein>
<dbReference type="GO" id="GO:0015920">
    <property type="term" value="P:lipopolysaccharide transport"/>
    <property type="evidence" value="ECO:0007669"/>
    <property type="project" value="TreeGrafter"/>
</dbReference>
<organism evidence="6">
    <name type="scientific">plant metagenome</name>
    <dbReference type="NCBI Taxonomy" id="1297885"/>
    <lineage>
        <taxon>unclassified sequences</taxon>
        <taxon>metagenomes</taxon>
        <taxon>organismal metagenomes</taxon>
    </lineage>
</organism>